<reference evidence="2 3" key="1">
    <citation type="submission" date="2020-06" db="EMBL/GenBank/DDBJ databases">
        <title>Dyadobacter sandarakinus sp. nov., isolated from the soil of the Arctic Yellow River Station.</title>
        <authorList>
            <person name="Zhang Y."/>
            <person name="Peng F."/>
        </authorList>
    </citation>
    <scope>NUCLEOTIDE SEQUENCE [LARGE SCALE GENOMIC DNA]</scope>
    <source>
        <strain evidence="2 3">Q3-56</strain>
    </source>
</reference>
<dbReference type="PANTHER" id="PTHR43143:SF1">
    <property type="entry name" value="SERINE_THREONINE-PROTEIN PHOSPHATASE CPPED1"/>
    <property type="match status" value="1"/>
</dbReference>
<gene>
    <name evidence="2" type="ORF">HWI92_07780</name>
</gene>
<dbReference type="RefSeq" id="WP_204662414.1">
    <property type="nucleotide sequence ID" value="NZ_CP056775.1"/>
</dbReference>
<evidence type="ECO:0000313" key="3">
    <source>
        <dbReference type="Proteomes" id="UP000612680"/>
    </source>
</evidence>
<proteinExistence type="predicted"/>
<dbReference type="PANTHER" id="PTHR43143">
    <property type="entry name" value="METALLOPHOSPHOESTERASE, CALCINEURIN SUPERFAMILY"/>
    <property type="match status" value="1"/>
</dbReference>
<dbReference type="SUPFAM" id="SSF56300">
    <property type="entry name" value="Metallo-dependent phosphatases"/>
    <property type="match status" value="1"/>
</dbReference>
<sequence>MPSNLNRLTAILKGLWLVFTTLTMSGCDHFEFSPNQTIDKHTPRNLNAANLQKLNQNPVDDTLTIAFVGDSRRWYSEQERFVAKVNAMPEIDLVLLTGDISDFGLLKEFKWVSQRLAKLNKPYFGVIGNHDLVANGEAIYTSIFGPTDYSFVYDSIKFIAHNTNSLEYSDRKVPNMNWLSSEMSESSTVNYIITISHVPTFSPLEFNQELVESYTTLLQHNPKVLLSLHGHVHQHMDNLLQLGVFLLQLTQLSQCGNAHAAVLFAVRRRGSRWWLFSSSMRVTGKQWMFAVNTAFQR</sequence>
<evidence type="ECO:0000259" key="1">
    <source>
        <dbReference type="Pfam" id="PF00149"/>
    </source>
</evidence>
<dbReference type="Proteomes" id="UP000612680">
    <property type="component" value="Chromosome"/>
</dbReference>
<feature type="domain" description="Calcineurin-like phosphoesterase" evidence="1">
    <location>
        <begin position="64"/>
        <end position="234"/>
    </location>
</feature>
<protein>
    <submittedName>
        <fullName evidence="2">Metallophosphoesterase</fullName>
    </submittedName>
</protein>
<dbReference type="Gene3D" id="3.60.21.10">
    <property type="match status" value="1"/>
</dbReference>
<dbReference type="InterPro" id="IPR004843">
    <property type="entry name" value="Calcineurin-like_PHP"/>
</dbReference>
<dbReference type="PROSITE" id="PS51257">
    <property type="entry name" value="PROKAR_LIPOPROTEIN"/>
    <property type="match status" value="1"/>
</dbReference>
<dbReference type="InterPro" id="IPR051918">
    <property type="entry name" value="STPP_CPPED1"/>
</dbReference>
<organism evidence="2 3">
    <name type="scientific">Dyadobacter sandarakinus</name>
    <dbReference type="NCBI Taxonomy" id="2747268"/>
    <lineage>
        <taxon>Bacteria</taxon>
        <taxon>Pseudomonadati</taxon>
        <taxon>Bacteroidota</taxon>
        <taxon>Cytophagia</taxon>
        <taxon>Cytophagales</taxon>
        <taxon>Spirosomataceae</taxon>
        <taxon>Dyadobacter</taxon>
    </lineage>
</organism>
<keyword evidence="3" id="KW-1185">Reference proteome</keyword>
<accession>A0ABX7I3Z7</accession>
<evidence type="ECO:0000313" key="2">
    <source>
        <dbReference type="EMBL" id="QRR00814.1"/>
    </source>
</evidence>
<name>A0ABX7I3Z7_9BACT</name>
<dbReference type="EMBL" id="CP056775">
    <property type="protein sequence ID" value="QRR00814.1"/>
    <property type="molecule type" value="Genomic_DNA"/>
</dbReference>
<dbReference type="Pfam" id="PF00149">
    <property type="entry name" value="Metallophos"/>
    <property type="match status" value="1"/>
</dbReference>
<dbReference type="InterPro" id="IPR029052">
    <property type="entry name" value="Metallo-depent_PP-like"/>
</dbReference>